<dbReference type="GO" id="GO:0005524">
    <property type="term" value="F:ATP binding"/>
    <property type="evidence" value="ECO:0007669"/>
    <property type="project" value="UniProtKB-KW"/>
</dbReference>
<reference evidence="15" key="1">
    <citation type="submission" date="2017-02" db="EMBL/GenBank/DDBJ databases">
        <authorList>
            <person name="Varghese N."/>
            <person name="Submissions S."/>
        </authorList>
    </citation>
    <scope>NUCLEOTIDE SEQUENCE [LARGE SCALE GENOMIC DNA]</scope>
    <source>
        <strain evidence="15">DSM 15739</strain>
    </source>
</reference>
<dbReference type="Gene3D" id="3.30.420.40">
    <property type="match status" value="2"/>
</dbReference>
<evidence type="ECO:0000256" key="3">
    <source>
        <dbReference type="ARBA" id="ARBA00022679"/>
    </source>
</evidence>
<comment type="similarity">
    <text evidence="2">Belongs to the ROK (NagC/XylR) family.</text>
</comment>
<evidence type="ECO:0000313" key="15">
    <source>
        <dbReference type="Proteomes" id="UP000189941"/>
    </source>
</evidence>
<dbReference type="EC" id="2.7.1.4" evidence="11"/>
<evidence type="ECO:0000256" key="6">
    <source>
        <dbReference type="ARBA" id="ARBA00022777"/>
    </source>
</evidence>
<dbReference type="FunFam" id="3.30.420.40:FF:000153">
    <property type="entry name" value="Putative fructokinase"/>
    <property type="match status" value="1"/>
</dbReference>
<evidence type="ECO:0000256" key="4">
    <source>
        <dbReference type="ARBA" id="ARBA00022723"/>
    </source>
</evidence>
<dbReference type="OrthoDB" id="9783435at2"/>
<evidence type="ECO:0000313" key="14">
    <source>
        <dbReference type="EMBL" id="SJZ73076.1"/>
    </source>
</evidence>
<dbReference type="AlphaFoldDB" id="A0A1T4N1T6"/>
<keyword evidence="8" id="KW-0067">ATP-binding</keyword>
<keyword evidence="10" id="KW-0119">Carbohydrate metabolism</keyword>
<organism evidence="14 15">
    <name type="scientific">Globicatella sulfidifaciens DSM 15739</name>
    <dbReference type="NCBI Taxonomy" id="1121925"/>
    <lineage>
        <taxon>Bacteria</taxon>
        <taxon>Bacillati</taxon>
        <taxon>Bacillota</taxon>
        <taxon>Bacilli</taxon>
        <taxon>Lactobacillales</taxon>
        <taxon>Aerococcaceae</taxon>
        <taxon>Globicatella</taxon>
    </lineage>
</organism>
<dbReference type="STRING" id="1121925.SAMN02746011_01622"/>
<keyword evidence="9" id="KW-0460">Magnesium</keyword>
<dbReference type="GO" id="GO:0008865">
    <property type="term" value="F:fructokinase activity"/>
    <property type="evidence" value="ECO:0007669"/>
    <property type="project" value="UniProtKB-EC"/>
</dbReference>
<dbReference type="PANTHER" id="PTHR42742:SF3">
    <property type="entry name" value="FRUCTOKINASE"/>
    <property type="match status" value="1"/>
</dbReference>
<keyword evidence="3" id="KW-0808">Transferase</keyword>
<comment type="cofactor">
    <cofactor evidence="1">
        <name>Mg(2+)</name>
        <dbReference type="ChEBI" id="CHEBI:18420"/>
    </cofactor>
</comment>
<dbReference type="InterPro" id="IPR000600">
    <property type="entry name" value="ROK"/>
</dbReference>
<dbReference type="InterPro" id="IPR049874">
    <property type="entry name" value="ROK_cs"/>
</dbReference>
<dbReference type="PANTHER" id="PTHR42742">
    <property type="entry name" value="TRANSCRIPTIONAL REPRESSOR MPRA"/>
    <property type="match status" value="1"/>
</dbReference>
<dbReference type="RefSeq" id="WP_078756325.1">
    <property type="nucleotide sequence ID" value="NZ_FUWO01000015.1"/>
</dbReference>
<keyword evidence="4" id="KW-0479">Metal-binding</keyword>
<keyword evidence="5" id="KW-0547">Nucleotide-binding</keyword>
<sequence length="286" mass="31482">MYGALEAGGTKCVCAMFDNEGQIIERVSIPTETPDISVPKMIAFFKKYPEMKALGIGSFGPLGDNEELSSYGYITTTPKKGWNNYNFLGAFKAEFDVPMAWTTDVNAAAYGEMKQGAAKGLDNVIYLTVGTGVGGGVVVDGHVVSGYGHPETGHMLVRRHPEDQYEGKCPYHGDCLEGMAAGPAIEERWGQKAFELGEDHQAWEMEAYYIAQGLYNYYTVLGCERFILGGGVMKQRQLFPLIRENFKRFNNGYLETPELEGFIVPPALEDDAGITGCYELARELLS</sequence>
<evidence type="ECO:0000256" key="9">
    <source>
        <dbReference type="ARBA" id="ARBA00022842"/>
    </source>
</evidence>
<evidence type="ECO:0000256" key="12">
    <source>
        <dbReference type="ARBA" id="ARBA00048451"/>
    </source>
</evidence>
<proteinExistence type="inferred from homology"/>
<keyword evidence="7" id="KW-0862">Zinc</keyword>
<evidence type="ECO:0000256" key="10">
    <source>
        <dbReference type="ARBA" id="ARBA00023277"/>
    </source>
</evidence>
<comment type="catalytic activity">
    <reaction evidence="12">
        <text>D-fructose + ATP = D-fructose 6-phosphate + ADP + H(+)</text>
        <dbReference type="Rhea" id="RHEA:16125"/>
        <dbReference type="ChEBI" id="CHEBI:15378"/>
        <dbReference type="ChEBI" id="CHEBI:30616"/>
        <dbReference type="ChEBI" id="CHEBI:37721"/>
        <dbReference type="ChEBI" id="CHEBI:61527"/>
        <dbReference type="ChEBI" id="CHEBI:456216"/>
        <dbReference type="EC" id="2.7.1.4"/>
    </reaction>
</comment>
<dbReference type="InterPro" id="IPR043129">
    <property type="entry name" value="ATPase_NBD"/>
</dbReference>
<evidence type="ECO:0000256" key="5">
    <source>
        <dbReference type="ARBA" id="ARBA00022741"/>
    </source>
</evidence>
<evidence type="ECO:0000256" key="13">
    <source>
        <dbReference type="ARBA" id="ARBA00074653"/>
    </source>
</evidence>
<gene>
    <name evidence="14" type="ORF">SAMN02746011_01622</name>
</gene>
<dbReference type="FunFam" id="3.30.420.40:FF:000136">
    <property type="entry name" value="Putative fructokinase"/>
    <property type="match status" value="1"/>
</dbReference>
<evidence type="ECO:0000256" key="2">
    <source>
        <dbReference type="ARBA" id="ARBA00006479"/>
    </source>
</evidence>
<keyword evidence="6 14" id="KW-0418">Kinase</keyword>
<name>A0A1T4N1T6_9LACT</name>
<accession>A0A1T4N1T6</accession>
<evidence type="ECO:0000256" key="1">
    <source>
        <dbReference type="ARBA" id="ARBA00001946"/>
    </source>
</evidence>
<dbReference type="GO" id="GO:0046872">
    <property type="term" value="F:metal ion binding"/>
    <property type="evidence" value="ECO:0007669"/>
    <property type="project" value="UniProtKB-KW"/>
</dbReference>
<dbReference type="InterPro" id="IPR051804">
    <property type="entry name" value="Carb_Metab_Reg_Kinase/Isom"/>
</dbReference>
<evidence type="ECO:0000256" key="8">
    <source>
        <dbReference type="ARBA" id="ARBA00022840"/>
    </source>
</evidence>
<protein>
    <recommendedName>
        <fullName evidence="13">Fructokinase</fullName>
        <ecNumber evidence="11">2.7.1.4</ecNumber>
    </recommendedName>
</protein>
<keyword evidence="15" id="KW-1185">Reference proteome</keyword>
<evidence type="ECO:0000256" key="11">
    <source>
        <dbReference type="ARBA" id="ARBA00038887"/>
    </source>
</evidence>
<dbReference type="EMBL" id="FUWO01000015">
    <property type="protein sequence ID" value="SJZ73076.1"/>
    <property type="molecule type" value="Genomic_DNA"/>
</dbReference>
<dbReference type="PROSITE" id="PS01125">
    <property type="entry name" value="ROK"/>
    <property type="match status" value="1"/>
</dbReference>
<dbReference type="Pfam" id="PF00480">
    <property type="entry name" value="ROK"/>
    <property type="match status" value="1"/>
</dbReference>
<dbReference type="Proteomes" id="UP000189941">
    <property type="component" value="Unassembled WGS sequence"/>
</dbReference>
<evidence type="ECO:0000256" key="7">
    <source>
        <dbReference type="ARBA" id="ARBA00022833"/>
    </source>
</evidence>
<dbReference type="SUPFAM" id="SSF53067">
    <property type="entry name" value="Actin-like ATPase domain"/>
    <property type="match status" value="1"/>
</dbReference>
<dbReference type="CDD" id="cd24067">
    <property type="entry name" value="ASKHA_NBD_ROK_BsFRK-like"/>
    <property type="match status" value="1"/>
</dbReference>